<dbReference type="InterPro" id="IPR003675">
    <property type="entry name" value="Rce1/LyrA-like_dom"/>
</dbReference>
<feature type="transmembrane region" description="Helical" evidence="1">
    <location>
        <begin position="60"/>
        <end position="79"/>
    </location>
</feature>
<evidence type="ECO:0000256" key="1">
    <source>
        <dbReference type="SAM" id="Phobius"/>
    </source>
</evidence>
<feature type="transmembrane region" description="Helical" evidence="1">
    <location>
        <begin position="251"/>
        <end position="272"/>
    </location>
</feature>
<dbReference type="AlphaFoldDB" id="A0A8J8CCH5"/>
<feature type="transmembrane region" description="Helical" evidence="1">
    <location>
        <begin position="171"/>
        <end position="190"/>
    </location>
</feature>
<keyword evidence="4" id="KW-1185">Reference proteome</keyword>
<sequence length="285" mass="30338">MMSIVRSTNDALRISALRTLSPELKTVVAIGAYGAWTAITWLLEGRIQTLLRPDAVADRLLYTSVANVLVGTVLSLVLVREFVAAGFTTREQLGLRSLRRTVSAVIFGGLLGIGLYMFQQPPTADPIVVLNVFAQVLPVSIAELVVCWALVGGSVAALLRHRRLNPTLADGIALVISAVLFGVYHFAHSPPFNTAEMVGSLTVVGIGTGLIYFVGGAFYGALVFHNCMALFGIISSLAVSGQLNTYQEPRVALIATAIVSFVLLVAVERLFVRPPLSSDSGNSRG</sequence>
<dbReference type="Proteomes" id="UP000783863">
    <property type="component" value="Unassembled WGS sequence"/>
</dbReference>
<keyword evidence="1" id="KW-1133">Transmembrane helix</keyword>
<feature type="transmembrane region" description="Helical" evidence="1">
    <location>
        <begin position="210"/>
        <end position="239"/>
    </location>
</feature>
<evidence type="ECO:0000313" key="4">
    <source>
        <dbReference type="Proteomes" id="UP000783863"/>
    </source>
</evidence>
<organism evidence="3 4">
    <name type="scientific">Haloarcula salinisoli</name>
    <dbReference type="NCBI Taxonomy" id="2487746"/>
    <lineage>
        <taxon>Archaea</taxon>
        <taxon>Methanobacteriati</taxon>
        <taxon>Methanobacteriota</taxon>
        <taxon>Stenosarchaea group</taxon>
        <taxon>Halobacteria</taxon>
        <taxon>Halobacteriales</taxon>
        <taxon>Haloarculaceae</taxon>
        <taxon>Haloarcula</taxon>
    </lineage>
</organism>
<feature type="domain" description="CAAX prenyl protease 2/Lysostaphin resistance protein A-like" evidence="2">
    <location>
        <begin position="166"/>
        <end position="228"/>
    </location>
</feature>
<name>A0A8J8CCH5_9EURY</name>
<proteinExistence type="predicted"/>
<dbReference type="EMBL" id="RKLQ01000004">
    <property type="protein sequence ID" value="MBX0305428.1"/>
    <property type="molecule type" value="Genomic_DNA"/>
</dbReference>
<accession>A0A8J8CCH5</accession>
<feature type="transmembrane region" description="Helical" evidence="1">
    <location>
        <begin position="139"/>
        <end position="159"/>
    </location>
</feature>
<keyword evidence="1" id="KW-0812">Transmembrane</keyword>
<keyword evidence="1" id="KW-0472">Membrane</keyword>
<feature type="transmembrane region" description="Helical" evidence="1">
    <location>
        <begin position="100"/>
        <end position="119"/>
    </location>
</feature>
<dbReference type="Pfam" id="PF02517">
    <property type="entry name" value="Rce1-like"/>
    <property type="match status" value="1"/>
</dbReference>
<evidence type="ECO:0000259" key="2">
    <source>
        <dbReference type="Pfam" id="PF02517"/>
    </source>
</evidence>
<comment type="caution">
    <text evidence="3">The sequence shown here is derived from an EMBL/GenBank/DDBJ whole genome shotgun (WGS) entry which is preliminary data.</text>
</comment>
<dbReference type="RefSeq" id="WP_220589668.1">
    <property type="nucleotide sequence ID" value="NZ_RKLQ01000004.1"/>
</dbReference>
<evidence type="ECO:0000313" key="3">
    <source>
        <dbReference type="EMBL" id="MBX0305428.1"/>
    </source>
</evidence>
<gene>
    <name evidence="3" type="ORF">EGD98_17345</name>
</gene>
<reference evidence="3" key="1">
    <citation type="submission" date="2021-06" db="EMBL/GenBank/DDBJ databases">
        <title>Halomicroarcula sp. F24A a new haloarchaeum isolated from saline soil.</title>
        <authorList>
            <person name="Duran-Viseras A."/>
            <person name="Sanchez-Porro C."/>
            <person name="Ventosa A."/>
        </authorList>
    </citation>
    <scope>NUCLEOTIDE SEQUENCE</scope>
    <source>
        <strain evidence="3">F24A</strain>
    </source>
</reference>
<protein>
    <recommendedName>
        <fullName evidence="2">CAAX prenyl protease 2/Lysostaphin resistance protein A-like domain-containing protein</fullName>
    </recommendedName>
</protein>